<dbReference type="EMBL" id="MK550697">
    <property type="protein sequence ID" value="QBM09671.1"/>
    <property type="molecule type" value="Genomic_DNA"/>
</dbReference>
<dbReference type="EC" id="2.7.7.7" evidence="2"/>
<dbReference type="InterPro" id="IPR004868">
    <property type="entry name" value="DNA-dir_DNA_pol_B_mt/vir"/>
</dbReference>
<dbReference type="Gene3D" id="1.10.287.690">
    <property type="entry name" value="Helix hairpin bin"/>
    <property type="match status" value="1"/>
</dbReference>
<dbReference type="InterPro" id="IPR043502">
    <property type="entry name" value="DNA/RNA_pol_sf"/>
</dbReference>
<feature type="domain" description="DNA-directed DNA polymerase family B mitochondria/virus" evidence="9">
    <location>
        <begin position="2"/>
        <end position="303"/>
    </location>
</feature>
<dbReference type="GO" id="GO:0000166">
    <property type="term" value="F:nucleotide binding"/>
    <property type="evidence" value="ECO:0007669"/>
    <property type="project" value="InterPro"/>
</dbReference>
<keyword evidence="7" id="KW-0238">DNA-binding</keyword>
<keyword evidence="4" id="KW-0548">Nucleotidyltransferase</keyword>
<protein>
    <recommendedName>
        <fullName evidence="2">DNA-directed DNA polymerase</fullName>
        <ecNumber evidence="2">2.7.7.7</ecNumber>
    </recommendedName>
</protein>
<dbReference type="GO" id="GO:0003677">
    <property type="term" value="F:DNA binding"/>
    <property type="evidence" value="ECO:0007669"/>
    <property type="project" value="UniProtKB-KW"/>
</dbReference>
<dbReference type="SUPFAM" id="SSF56672">
    <property type="entry name" value="DNA/RNA polymerases"/>
    <property type="match status" value="1"/>
</dbReference>
<evidence type="ECO:0000256" key="2">
    <source>
        <dbReference type="ARBA" id="ARBA00012417"/>
    </source>
</evidence>
<proteinExistence type="inferred from homology"/>
<evidence type="ECO:0000259" key="9">
    <source>
        <dbReference type="Pfam" id="PF03175"/>
    </source>
</evidence>
<geneLocation type="mitochondrion" evidence="10"/>
<keyword evidence="6" id="KW-0239">DNA-directed DNA polymerase</keyword>
<comment type="similarity">
    <text evidence="1">Belongs to the DNA polymerase type-B family.</text>
</comment>
<accession>A0A482DQT8</accession>
<evidence type="ECO:0000256" key="6">
    <source>
        <dbReference type="ARBA" id="ARBA00022932"/>
    </source>
</evidence>
<dbReference type="Gene3D" id="3.90.1600.10">
    <property type="entry name" value="Palm domain of DNA polymerase"/>
    <property type="match status" value="2"/>
</dbReference>
<dbReference type="PANTHER" id="PTHR33568:SF3">
    <property type="entry name" value="DNA-DIRECTED DNA POLYMERASE"/>
    <property type="match status" value="1"/>
</dbReference>
<evidence type="ECO:0000256" key="5">
    <source>
        <dbReference type="ARBA" id="ARBA00022705"/>
    </source>
</evidence>
<dbReference type="InterPro" id="IPR023211">
    <property type="entry name" value="DNA_pol_palm_dom_sf"/>
</dbReference>
<sequence length="485" mass="56622">MKDVVSLHQILMVFSKEIFELFNKDITKYPTISSLAFAIYRSNFMESEDTKKIPLIYDNIYEDIKKSYHGGFVETYKPFSDNVYSYDIVSLYPSRMKNCPLPIGNPTYIGDNLNLDDFFGFFYAEIESPKSMRIPILQVNNNGNILTPLGKWSGWYFSEELKNAKKYGYTVKIIKGWFFVKGYIFSDYIDSLFSIKNSSVKNDPKYLISKLLMNSLYGRMGMSPFMENHEIIHKNEEKKYLSKKNIRITNILDFKNGYVLISFESINKYQESSNRYNVSVPIAAAISSWSRIKMSHFLNKYSNNILCVDTDGIKVNCELSGIDVGDNLGDMKYEFKFKEFVSLAPKVYGGLIEGEEEIVKIKGLKNPLPYFELKSLLKKDSKLVLPNEKWYRHLDNGYIQIKNETYTLMITENKREIIYNDNNLFIDTKPFVINDNFIVKGKMLDLIVYENNKNLIPFQFDNIHKNIDNIEKFRLSGKILKKIFE</sequence>
<dbReference type="PANTHER" id="PTHR33568">
    <property type="entry name" value="DNA POLYMERASE"/>
    <property type="match status" value="1"/>
</dbReference>
<name>A0A482DQT8_9PEZI</name>
<gene>
    <name evidence="10" type="primary">orf485</name>
</gene>
<organism evidence="10">
    <name type="scientific">Dactylella sp</name>
    <dbReference type="NCBI Taxonomy" id="1814903"/>
    <lineage>
        <taxon>Eukaryota</taxon>
        <taxon>Fungi</taxon>
        <taxon>Dikarya</taxon>
        <taxon>Ascomycota</taxon>
        <taxon>Pezizomycotina</taxon>
        <taxon>Orbiliomycetes</taxon>
        <taxon>Orbiliales</taxon>
        <taxon>Orbiliaceae</taxon>
        <taxon>Dactylella</taxon>
    </lineage>
</organism>
<dbReference type="GO" id="GO:0003887">
    <property type="term" value="F:DNA-directed DNA polymerase activity"/>
    <property type="evidence" value="ECO:0007669"/>
    <property type="project" value="UniProtKB-KW"/>
</dbReference>
<evidence type="ECO:0000256" key="4">
    <source>
        <dbReference type="ARBA" id="ARBA00022695"/>
    </source>
</evidence>
<evidence type="ECO:0000256" key="3">
    <source>
        <dbReference type="ARBA" id="ARBA00022679"/>
    </source>
</evidence>
<evidence type="ECO:0000313" key="10">
    <source>
        <dbReference type="EMBL" id="QBM09671.1"/>
    </source>
</evidence>
<evidence type="ECO:0000256" key="7">
    <source>
        <dbReference type="ARBA" id="ARBA00023125"/>
    </source>
</evidence>
<evidence type="ECO:0000256" key="8">
    <source>
        <dbReference type="ARBA" id="ARBA00049244"/>
    </source>
</evidence>
<dbReference type="Pfam" id="PF03175">
    <property type="entry name" value="DNA_pol_B_2"/>
    <property type="match status" value="1"/>
</dbReference>
<dbReference type="GO" id="GO:0006260">
    <property type="term" value="P:DNA replication"/>
    <property type="evidence" value="ECO:0007669"/>
    <property type="project" value="UniProtKB-KW"/>
</dbReference>
<comment type="catalytic activity">
    <reaction evidence="8">
        <text>DNA(n) + a 2'-deoxyribonucleoside 5'-triphosphate = DNA(n+1) + diphosphate</text>
        <dbReference type="Rhea" id="RHEA:22508"/>
        <dbReference type="Rhea" id="RHEA-COMP:17339"/>
        <dbReference type="Rhea" id="RHEA-COMP:17340"/>
        <dbReference type="ChEBI" id="CHEBI:33019"/>
        <dbReference type="ChEBI" id="CHEBI:61560"/>
        <dbReference type="ChEBI" id="CHEBI:173112"/>
        <dbReference type="EC" id="2.7.7.7"/>
    </reaction>
</comment>
<keyword evidence="10" id="KW-0496">Mitochondrion</keyword>
<evidence type="ECO:0000256" key="1">
    <source>
        <dbReference type="ARBA" id="ARBA00005755"/>
    </source>
</evidence>
<keyword evidence="3" id="KW-0808">Transferase</keyword>
<keyword evidence="5" id="KW-0235">DNA replication</keyword>
<dbReference type="PRINTS" id="PR00106">
    <property type="entry name" value="DNAPOLB"/>
</dbReference>
<dbReference type="InterPro" id="IPR006172">
    <property type="entry name" value="DNA-dir_DNA_pol_B"/>
</dbReference>
<reference evidence="10" key="1">
    <citation type="submission" date="2019-02" db="EMBL/GenBank/DDBJ databases">
        <authorList>
            <person name="Fang M.L."/>
            <person name="Zhang Y."/>
        </authorList>
    </citation>
    <scope>NUCLEOTIDE SEQUENCE</scope>
    <source>
        <strain evidence="10">YMF1.01838</strain>
    </source>
</reference>
<dbReference type="AlphaFoldDB" id="A0A482DQT8"/>